<dbReference type="SMART" id="SM00418">
    <property type="entry name" value="HTH_ARSR"/>
    <property type="match status" value="1"/>
</dbReference>
<dbReference type="InterPro" id="IPR036388">
    <property type="entry name" value="WH-like_DNA-bd_sf"/>
</dbReference>
<evidence type="ECO:0000256" key="2">
    <source>
        <dbReference type="ARBA" id="ARBA00023125"/>
    </source>
</evidence>
<dbReference type="NCBIfam" id="NF033788">
    <property type="entry name" value="HTH_metalloreg"/>
    <property type="match status" value="1"/>
</dbReference>
<keyword evidence="6" id="KW-1185">Reference proteome</keyword>
<feature type="domain" description="HTH arsR-type" evidence="4">
    <location>
        <begin position="1"/>
        <end position="91"/>
    </location>
</feature>
<dbReference type="Pfam" id="PF01022">
    <property type="entry name" value="HTH_5"/>
    <property type="match status" value="1"/>
</dbReference>
<evidence type="ECO:0000256" key="1">
    <source>
        <dbReference type="ARBA" id="ARBA00023015"/>
    </source>
</evidence>
<accession>A0ABX9KIC3</accession>
<dbReference type="PANTHER" id="PTHR33154:SF33">
    <property type="entry name" value="TRANSCRIPTIONAL REPRESSOR SDPR"/>
    <property type="match status" value="1"/>
</dbReference>
<keyword evidence="3" id="KW-0804">Transcription</keyword>
<proteinExistence type="predicted"/>
<dbReference type="SUPFAM" id="SSF46785">
    <property type="entry name" value="Winged helix' DNA-binding domain"/>
    <property type="match status" value="1"/>
</dbReference>
<dbReference type="PROSITE" id="PS50987">
    <property type="entry name" value="HTH_ARSR_2"/>
    <property type="match status" value="1"/>
</dbReference>
<name>A0ABX9KIC3_9FUSO</name>
<comment type="caution">
    <text evidence="5">The sequence shown here is derived from an EMBL/GenBank/DDBJ whole genome shotgun (WGS) entry which is preliminary data.</text>
</comment>
<evidence type="ECO:0000256" key="3">
    <source>
        <dbReference type="ARBA" id="ARBA00023163"/>
    </source>
</evidence>
<dbReference type="InterPro" id="IPR051081">
    <property type="entry name" value="HTH_MetalResp_TranReg"/>
</dbReference>
<protein>
    <submittedName>
        <fullName evidence="5">ArsR family transcriptional regulator</fullName>
    </submittedName>
</protein>
<dbReference type="PRINTS" id="PR00778">
    <property type="entry name" value="HTHARSR"/>
</dbReference>
<evidence type="ECO:0000313" key="5">
    <source>
        <dbReference type="EMBL" id="REI41737.1"/>
    </source>
</evidence>
<dbReference type="Gene3D" id="1.10.10.10">
    <property type="entry name" value="Winged helix-like DNA-binding domain superfamily/Winged helix DNA-binding domain"/>
    <property type="match status" value="1"/>
</dbReference>
<dbReference type="InterPro" id="IPR011991">
    <property type="entry name" value="ArsR-like_HTH"/>
</dbReference>
<dbReference type="Proteomes" id="UP000263486">
    <property type="component" value="Unassembled WGS sequence"/>
</dbReference>
<sequence length="98" mass="11396">MEKDMVKVFKGLGHPIRLKIVKKLGKERLCVCELQKDVEFSQSNLSQHLKIMRDSGILTAEKEGLKVMYQIKDENLLKVIHTVKEILDLRYLEEAKQS</sequence>
<dbReference type="PANTHER" id="PTHR33154">
    <property type="entry name" value="TRANSCRIPTIONAL REGULATOR, ARSR FAMILY"/>
    <property type="match status" value="1"/>
</dbReference>
<evidence type="ECO:0000259" key="4">
    <source>
        <dbReference type="PROSITE" id="PS50987"/>
    </source>
</evidence>
<dbReference type="EMBL" id="QUAJ01000008">
    <property type="protein sequence ID" value="REI41737.1"/>
    <property type="molecule type" value="Genomic_DNA"/>
</dbReference>
<dbReference type="InterPro" id="IPR036390">
    <property type="entry name" value="WH_DNA-bd_sf"/>
</dbReference>
<dbReference type="RefSeq" id="WP_114642005.1">
    <property type="nucleotide sequence ID" value="NZ_JAACIO010000008.1"/>
</dbReference>
<organism evidence="5 6">
    <name type="scientific">Psychrilyobacter piezotolerans</name>
    <dbReference type="NCBI Taxonomy" id="2293438"/>
    <lineage>
        <taxon>Bacteria</taxon>
        <taxon>Fusobacteriati</taxon>
        <taxon>Fusobacteriota</taxon>
        <taxon>Fusobacteriia</taxon>
        <taxon>Fusobacteriales</taxon>
        <taxon>Fusobacteriaceae</taxon>
        <taxon>Psychrilyobacter</taxon>
    </lineage>
</organism>
<reference evidence="5 6" key="1">
    <citation type="submission" date="2018-08" db="EMBL/GenBank/DDBJ databases">
        <title>Draft genome sequence of Psychrilyobacter sp. strain SD5 isolated from Black Sea water.</title>
        <authorList>
            <person name="Yadav S."/>
            <person name="Villanueva L."/>
            <person name="Damste J.S.S."/>
        </authorList>
    </citation>
    <scope>NUCLEOTIDE SEQUENCE [LARGE SCALE GENOMIC DNA]</scope>
    <source>
        <strain evidence="5 6">SD5</strain>
    </source>
</reference>
<gene>
    <name evidence="5" type="ORF">DYH56_06225</name>
</gene>
<dbReference type="CDD" id="cd00090">
    <property type="entry name" value="HTH_ARSR"/>
    <property type="match status" value="1"/>
</dbReference>
<dbReference type="InterPro" id="IPR001845">
    <property type="entry name" value="HTH_ArsR_DNA-bd_dom"/>
</dbReference>
<keyword evidence="1" id="KW-0805">Transcription regulation</keyword>
<evidence type="ECO:0000313" key="6">
    <source>
        <dbReference type="Proteomes" id="UP000263486"/>
    </source>
</evidence>
<keyword evidence="2" id="KW-0238">DNA-binding</keyword>